<accession>A0A8K1D656</accession>
<dbReference type="AlphaFoldDB" id="A0A8K1D656"/>
<evidence type="ECO:0000313" key="3">
    <source>
        <dbReference type="Proteomes" id="UP000796761"/>
    </source>
</evidence>
<sequence>MKRVLGPSKLRSSQSAEISRSYEEWGGPGKWPGEIQGAESSWRMRMNEEEEEDEEGFGALKAEEKILNPIKSGVAWRIPRGLRS</sequence>
<evidence type="ECO:0000313" key="2">
    <source>
        <dbReference type="EMBL" id="TRZ05777.1"/>
    </source>
</evidence>
<reference evidence="2" key="1">
    <citation type="submission" date="2019-04" db="EMBL/GenBank/DDBJ databases">
        <title>Genome assembly of Zosterops borbonicus 15179.</title>
        <authorList>
            <person name="Leroy T."/>
            <person name="Anselmetti Y."/>
            <person name="Tilak M.-K."/>
            <person name="Nabholz B."/>
        </authorList>
    </citation>
    <scope>NUCLEOTIDE SEQUENCE</scope>
    <source>
        <strain evidence="2">HGM_15179</strain>
        <tissue evidence="2">Muscle</tissue>
    </source>
</reference>
<comment type="caution">
    <text evidence="2">The sequence shown here is derived from an EMBL/GenBank/DDBJ whole genome shotgun (WGS) entry which is preliminary data.</text>
</comment>
<dbReference type="EMBL" id="SWJQ01003423">
    <property type="protein sequence ID" value="TRZ05777.1"/>
    <property type="molecule type" value="Genomic_DNA"/>
</dbReference>
<dbReference type="Proteomes" id="UP000796761">
    <property type="component" value="Unassembled WGS sequence"/>
</dbReference>
<keyword evidence="3" id="KW-1185">Reference proteome</keyword>
<gene>
    <name evidence="2" type="ORF">HGM15179_021330</name>
</gene>
<protein>
    <submittedName>
        <fullName evidence="2">Uncharacterized protein</fullName>
    </submittedName>
</protein>
<name>A0A8K1D656_9PASS</name>
<proteinExistence type="predicted"/>
<evidence type="ECO:0000256" key="1">
    <source>
        <dbReference type="SAM" id="MobiDB-lite"/>
    </source>
</evidence>
<organism evidence="2 3">
    <name type="scientific">Zosterops borbonicus</name>
    <dbReference type="NCBI Taxonomy" id="364589"/>
    <lineage>
        <taxon>Eukaryota</taxon>
        <taxon>Metazoa</taxon>
        <taxon>Chordata</taxon>
        <taxon>Craniata</taxon>
        <taxon>Vertebrata</taxon>
        <taxon>Euteleostomi</taxon>
        <taxon>Archelosauria</taxon>
        <taxon>Archosauria</taxon>
        <taxon>Dinosauria</taxon>
        <taxon>Saurischia</taxon>
        <taxon>Theropoda</taxon>
        <taxon>Coelurosauria</taxon>
        <taxon>Aves</taxon>
        <taxon>Neognathae</taxon>
        <taxon>Neoaves</taxon>
        <taxon>Telluraves</taxon>
        <taxon>Australaves</taxon>
        <taxon>Passeriformes</taxon>
        <taxon>Sylvioidea</taxon>
        <taxon>Zosteropidae</taxon>
        <taxon>Zosterops</taxon>
    </lineage>
</organism>
<feature type="region of interest" description="Disordered" evidence="1">
    <location>
        <begin position="1"/>
        <end position="36"/>
    </location>
</feature>